<dbReference type="InterPro" id="IPR002052">
    <property type="entry name" value="DNA_methylase_N6_adenine_CS"/>
</dbReference>
<dbReference type="EMBL" id="JAPFPW010000015">
    <property type="protein sequence ID" value="MCW7754774.1"/>
    <property type="molecule type" value="Genomic_DNA"/>
</dbReference>
<name>A0ABT3NBD3_9BACT</name>
<dbReference type="PANTHER" id="PTHR47313">
    <property type="entry name" value="RIBOSOMAL RNA LARGE SUBUNIT METHYLTRANSFERASE K/L"/>
    <property type="match status" value="1"/>
</dbReference>
<gene>
    <name evidence="5" type="ORF">OOT00_12355</name>
</gene>
<dbReference type="PANTHER" id="PTHR47313:SF1">
    <property type="entry name" value="RIBOSOMAL RNA LARGE SUBUNIT METHYLTRANSFERASE K_L"/>
    <property type="match status" value="1"/>
</dbReference>
<evidence type="ECO:0000313" key="6">
    <source>
        <dbReference type="Proteomes" id="UP001209681"/>
    </source>
</evidence>
<proteinExistence type="predicted"/>
<dbReference type="RefSeq" id="WP_265425687.1">
    <property type="nucleotide sequence ID" value="NZ_JAPFPW010000015.1"/>
</dbReference>
<dbReference type="InterPro" id="IPR054170">
    <property type="entry name" value="RlmL_1st"/>
</dbReference>
<evidence type="ECO:0000256" key="1">
    <source>
        <dbReference type="ARBA" id="ARBA00022603"/>
    </source>
</evidence>
<dbReference type="PROSITE" id="PS00092">
    <property type="entry name" value="N6_MTASE"/>
    <property type="match status" value="1"/>
</dbReference>
<feature type="domain" description="Ribosomal RNA large subunit methyltransferase K/L-like methyltransferase" evidence="3">
    <location>
        <begin position="179"/>
        <end position="347"/>
    </location>
</feature>
<evidence type="ECO:0000259" key="3">
    <source>
        <dbReference type="Pfam" id="PF01170"/>
    </source>
</evidence>
<comment type="caution">
    <text evidence="5">The sequence shown here is derived from an EMBL/GenBank/DDBJ whole genome shotgun (WGS) entry which is preliminary data.</text>
</comment>
<protein>
    <submittedName>
        <fullName evidence="5">Uncharacterized protein</fullName>
    </submittedName>
</protein>
<evidence type="ECO:0000256" key="2">
    <source>
        <dbReference type="ARBA" id="ARBA00022679"/>
    </source>
</evidence>
<keyword evidence="6" id="KW-1185">Reference proteome</keyword>
<reference evidence="5 6" key="1">
    <citation type="submission" date="2022-11" db="EMBL/GenBank/DDBJ databases">
        <title>Desulfobotulus tamanensis H1 sp. nov. - anaerobic, alkaliphilic, sulphate reducing bacterium isolated from terrestrial mud volcano.</title>
        <authorList>
            <person name="Frolova A."/>
            <person name="Merkel A.Y."/>
            <person name="Slobodkin A.I."/>
        </authorList>
    </citation>
    <scope>NUCLEOTIDE SEQUENCE [LARGE SCALE GENOMIC DNA]</scope>
    <source>
        <strain evidence="5 6">H1</strain>
    </source>
</reference>
<dbReference type="SUPFAM" id="SSF53335">
    <property type="entry name" value="S-adenosyl-L-methionine-dependent methyltransferases"/>
    <property type="match status" value="1"/>
</dbReference>
<dbReference type="Gene3D" id="3.30.2130.30">
    <property type="match status" value="1"/>
</dbReference>
<keyword evidence="2" id="KW-0808">Transferase</keyword>
<dbReference type="Pfam" id="PF22020">
    <property type="entry name" value="RlmL_1st"/>
    <property type="match status" value="1"/>
</dbReference>
<dbReference type="InterPro" id="IPR000241">
    <property type="entry name" value="RlmKL-like_Mtase"/>
</dbReference>
<dbReference type="Gene3D" id="3.40.50.150">
    <property type="entry name" value="Vaccinia Virus protein VP39"/>
    <property type="match status" value="1"/>
</dbReference>
<evidence type="ECO:0000313" key="5">
    <source>
        <dbReference type="EMBL" id="MCW7754774.1"/>
    </source>
</evidence>
<dbReference type="Proteomes" id="UP001209681">
    <property type="component" value="Unassembled WGS sequence"/>
</dbReference>
<dbReference type="Pfam" id="PF01170">
    <property type="entry name" value="UPF0020"/>
    <property type="match status" value="1"/>
</dbReference>
<accession>A0ABT3NBD3</accession>
<organism evidence="5 6">
    <name type="scientific">Desulfobotulus pelophilus</name>
    <dbReference type="NCBI Taxonomy" id="2823377"/>
    <lineage>
        <taxon>Bacteria</taxon>
        <taxon>Pseudomonadati</taxon>
        <taxon>Thermodesulfobacteriota</taxon>
        <taxon>Desulfobacteria</taxon>
        <taxon>Desulfobacterales</taxon>
        <taxon>Desulfobacteraceae</taxon>
        <taxon>Desulfobotulus</taxon>
    </lineage>
</organism>
<feature type="domain" description="RlmL ferredoxin-like" evidence="4">
    <location>
        <begin position="20"/>
        <end position="77"/>
    </location>
</feature>
<keyword evidence="1" id="KW-0489">Methyltransferase</keyword>
<sequence>MRRTRLHKQLRRQLMEKKQEFFIICPPGFENECLLEIQSLFPESGPAQVEKGGILLHAPLHFVPAANRQLRTASRILMRIGRFTATDFTTMKKKLSDIPWNIFFPEGCLPSVRVLCHKCRLYHSEAIAQRVQEVFTQKTASEILVPPIPEKPLPSLYIRGNKDRFTLSIDSSGPLLYLRGIKTSGGRATLRENLAAAILMAAGYTPSQPLMDPMCGSGTFSMEAALMASSTPPGIFRTFAWENWPVFLLMPPQETPPTCLPFKASILASDRDAKAIQSFRKVCQNHSFLQEVEATEADFFSMQPSGHPPGLVLLNPPYGIRIHTRAEATRLRQKIVSHLLSHWKGWRMGLLIPKEEGRPQEFGNYTCRHFQHGGIDMQLLTGKLHDS</sequence>
<dbReference type="InterPro" id="IPR029063">
    <property type="entry name" value="SAM-dependent_MTases_sf"/>
</dbReference>
<dbReference type="CDD" id="cd11715">
    <property type="entry name" value="THUMP_AdoMetMT"/>
    <property type="match status" value="1"/>
</dbReference>
<evidence type="ECO:0000259" key="4">
    <source>
        <dbReference type="Pfam" id="PF22020"/>
    </source>
</evidence>